<dbReference type="InterPro" id="IPR030678">
    <property type="entry name" value="Peptide/Ni-bd"/>
</dbReference>
<protein>
    <submittedName>
        <fullName evidence="4">Peptide/nickel transport system substrate-binding protein</fullName>
    </submittedName>
</protein>
<dbReference type="SUPFAM" id="SSF53850">
    <property type="entry name" value="Periplasmic binding protein-like II"/>
    <property type="match status" value="1"/>
</dbReference>
<organism evidence="4 5">
    <name type="scientific">Paraburkholderia aspalathi</name>
    <dbReference type="NCBI Taxonomy" id="1324617"/>
    <lineage>
        <taxon>Bacteria</taxon>
        <taxon>Pseudomonadati</taxon>
        <taxon>Pseudomonadota</taxon>
        <taxon>Betaproteobacteria</taxon>
        <taxon>Burkholderiales</taxon>
        <taxon>Burkholderiaceae</taxon>
        <taxon>Paraburkholderia</taxon>
    </lineage>
</organism>
<evidence type="ECO:0000256" key="1">
    <source>
        <dbReference type="ARBA" id="ARBA00005695"/>
    </source>
</evidence>
<keyword evidence="2" id="KW-0732">Signal</keyword>
<accession>A0A1I7B8Z2</accession>
<dbReference type="Pfam" id="PF00496">
    <property type="entry name" value="SBP_bac_5"/>
    <property type="match status" value="1"/>
</dbReference>
<dbReference type="Gene3D" id="3.10.105.10">
    <property type="entry name" value="Dipeptide-binding Protein, Domain 3"/>
    <property type="match status" value="1"/>
</dbReference>
<dbReference type="EMBL" id="FPBH01000004">
    <property type="protein sequence ID" value="SFT83624.1"/>
    <property type="molecule type" value="Genomic_DNA"/>
</dbReference>
<dbReference type="Proteomes" id="UP000198844">
    <property type="component" value="Unassembled WGS sequence"/>
</dbReference>
<dbReference type="GO" id="GO:0015833">
    <property type="term" value="P:peptide transport"/>
    <property type="evidence" value="ECO:0007669"/>
    <property type="project" value="TreeGrafter"/>
</dbReference>
<evidence type="ECO:0000259" key="3">
    <source>
        <dbReference type="Pfam" id="PF00496"/>
    </source>
</evidence>
<dbReference type="InterPro" id="IPR000914">
    <property type="entry name" value="SBP_5_dom"/>
</dbReference>
<dbReference type="Gene3D" id="3.90.76.10">
    <property type="entry name" value="Dipeptide-binding Protein, Domain 1"/>
    <property type="match status" value="1"/>
</dbReference>
<dbReference type="PANTHER" id="PTHR30290">
    <property type="entry name" value="PERIPLASMIC BINDING COMPONENT OF ABC TRANSPORTER"/>
    <property type="match status" value="1"/>
</dbReference>
<comment type="similarity">
    <text evidence="1">Belongs to the bacterial solute-binding protein 5 family.</text>
</comment>
<dbReference type="PANTHER" id="PTHR30290:SF38">
    <property type="entry name" value="D,D-DIPEPTIDE-BINDING PERIPLASMIC PROTEIN DDPA-RELATED"/>
    <property type="match status" value="1"/>
</dbReference>
<feature type="domain" description="Solute-binding protein family 5" evidence="3">
    <location>
        <begin position="76"/>
        <end position="432"/>
    </location>
</feature>
<dbReference type="GO" id="GO:0030288">
    <property type="term" value="C:outer membrane-bounded periplasmic space"/>
    <property type="evidence" value="ECO:0007669"/>
    <property type="project" value="UniProtKB-ARBA"/>
</dbReference>
<dbReference type="GO" id="GO:1904680">
    <property type="term" value="F:peptide transmembrane transporter activity"/>
    <property type="evidence" value="ECO:0007669"/>
    <property type="project" value="TreeGrafter"/>
</dbReference>
<reference evidence="4 5" key="1">
    <citation type="submission" date="2016-10" db="EMBL/GenBank/DDBJ databases">
        <authorList>
            <person name="de Groot N.N."/>
        </authorList>
    </citation>
    <scope>NUCLEOTIDE SEQUENCE [LARGE SCALE GENOMIC DNA]</scope>
    <source>
        <strain evidence="4 5">LMG 27731</strain>
    </source>
</reference>
<dbReference type="Gene3D" id="3.40.190.10">
    <property type="entry name" value="Periplasmic binding protein-like II"/>
    <property type="match status" value="1"/>
</dbReference>
<dbReference type="PIRSF" id="PIRSF002741">
    <property type="entry name" value="MppA"/>
    <property type="match status" value="1"/>
</dbReference>
<dbReference type="InterPro" id="IPR006311">
    <property type="entry name" value="TAT_signal"/>
</dbReference>
<evidence type="ECO:0000313" key="4">
    <source>
        <dbReference type="EMBL" id="SFT83624.1"/>
    </source>
</evidence>
<dbReference type="InterPro" id="IPR039424">
    <property type="entry name" value="SBP_5"/>
</dbReference>
<dbReference type="AlphaFoldDB" id="A0A1I7B8Z2"/>
<dbReference type="PROSITE" id="PS51318">
    <property type="entry name" value="TAT"/>
    <property type="match status" value="1"/>
</dbReference>
<name>A0A1I7B8Z2_9BURK</name>
<sequence>MSMTRRNYLKMMGAVPLTAIAPRIAHARSRTDLIIAVQDNPPQLDPLRITTNIAYRVTASIYDTLIRVDYRNGDRLVPGLATSWKQVDPLTWDVVIRKGVHFHDGSVMTTEDVAFTFGPQRMLTDGLPGQSISRQFFSGLDKVVALNDTTVRFVNKQVDPLFQFRLANWTSQIISKAAFLKIGNWDKWALSPVATGPYRVAEVKAGEQIRLVAHDQYWGGQPPYSSLTFKVMPEAASRVNALAAGDVHLITEVTPDQIATIKGHKNLDVVGGAINNIRCVSYGKFGGPLKDVRIRRALNLAIDRKAITKQLFADMVDVPRGFQWKSYGDMYISNFPMPAFDPVAAKKLLAEAGYSGAPIEYRIVANYYTAELDVAQALQQMWEAVGVNIQLKVCENWAQVFAQPNYAIFDSSAVTIYPDVMGSLWANYGPDGFIRYEAKSWSNPEFDEIGKRLQTMTDLPERRRLHERVLEIFGEIDPPGTVLFDSPMLYGKRRDVSFVPLRSAMMDFGPFNTPA</sequence>
<gene>
    <name evidence="4" type="ORF">SAMN05192563_1004285</name>
</gene>
<dbReference type="OrthoDB" id="9801799at2"/>
<dbReference type="GO" id="GO:0043190">
    <property type="term" value="C:ATP-binding cassette (ABC) transporter complex"/>
    <property type="evidence" value="ECO:0007669"/>
    <property type="project" value="InterPro"/>
</dbReference>
<evidence type="ECO:0000256" key="2">
    <source>
        <dbReference type="ARBA" id="ARBA00022729"/>
    </source>
</evidence>
<proteinExistence type="inferred from homology"/>
<dbReference type="CDD" id="cd08515">
    <property type="entry name" value="PBP2_NikA_DppA_OppA_like_10"/>
    <property type="match status" value="1"/>
</dbReference>
<evidence type="ECO:0000313" key="5">
    <source>
        <dbReference type="Proteomes" id="UP000198844"/>
    </source>
</evidence>